<dbReference type="PROSITE" id="PS50013">
    <property type="entry name" value="CHROMO_2"/>
    <property type="match status" value="1"/>
</dbReference>
<evidence type="ECO:0000313" key="14">
    <source>
        <dbReference type="Proteomes" id="UP001140074"/>
    </source>
</evidence>
<dbReference type="Pfam" id="PF05033">
    <property type="entry name" value="Pre-SET"/>
    <property type="match status" value="1"/>
</dbReference>
<dbReference type="GO" id="GO:0005634">
    <property type="term" value="C:nucleus"/>
    <property type="evidence" value="ECO:0007669"/>
    <property type="project" value="InterPro"/>
</dbReference>
<dbReference type="InterPro" id="IPR000953">
    <property type="entry name" value="Chromo/chromo_shadow_dom"/>
</dbReference>
<evidence type="ECO:0008006" key="15">
    <source>
        <dbReference type="Google" id="ProtNLM"/>
    </source>
</evidence>
<reference evidence="13" key="1">
    <citation type="submission" date="2022-07" db="EMBL/GenBank/DDBJ databases">
        <title>Phylogenomic reconstructions and comparative analyses of Kickxellomycotina fungi.</title>
        <authorList>
            <person name="Reynolds N.K."/>
            <person name="Stajich J.E."/>
            <person name="Barry K."/>
            <person name="Grigoriev I.V."/>
            <person name="Crous P."/>
            <person name="Smith M.E."/>
        </authorList>
    </citation>
    <scope>NUCLEOTIDE SEQUENCE</scope>
    <source>
        <strain evidence="13">RSA 476</strain>
    </source>
</reference>
<dbReference type="SMART" id="SM00317">
    <property type="entry name" value="SET"/>
    <property type="match status" value="1"/>
</dbReference>
<dbReference type="SUPFAM" id="SSF54160">
    <property type="entry name" value="Chromo domain-like"/>
    <property type="match status" value="1"/>
</dbReference>
<accession>A0A9W8ISH7</accession>
<evidence type="ECO:0000256" key="3">
    <source>
        <dbReference type="ARBA" id="ARBA00022603"/>
    </source>
</evidence>
<keyword evidence="7" id="KW-0862">Zinc</keyword>
<evidence type="ECO:0000256" key="4">
    <source>
        <dbReference type="ARBA" id="ARBA00022679"/>
    </source>
</evidence>
<protein>
    <recommendedName>
        <fullName evidence="15">Histone-lysine N-methyltransferase</fullName>
    </recommendedName>
</protein>
<proteinExistence type="predicted"/>
<keyword evidence="6" id="KW-0479">Metal-binding</keyword>
<keyword evidence="4" id="KW-0808">Transferase</keyword>
<feature type="region of interest" description="Disordered" evidence="8">
    <location>
        <begin position="65"/>
        <end position="143"/>
    </location>
</feature>
<dbReference type="InterPro" id="IPR007728">
    <property type="entry name" value="Pre-SET_dom"/>
</dbReference>
<dbReference type="AlphaFoldDB" id="A0A9W8ISH7"/>
<evidence type="ECO:0000259" key="11">
    <source>
        <dbReference type="PROSITE" id="PS50867"/>
    </source>
</evidence>
<evidence type="ECO:0000256" key="8">
    <source>
        <dbReference type="SAM" id="MobiDB-lite"/>
    </source>
</evidence>
<dbReference type="GO" id="GO:0046974">
    <property type="term" value="F:histone H3K9 methyltransferase activity"/>
    <property type="evidence" value="ECO:0007669"/>
    <property type="project" value="TreeGrafter"/>
</dbReference>
<dbReference type="GO" id="GO:0005694">
    <property type="term" value="C:chromosome"/>
    <property type="evidence" value="ECO:0007669"/>
    <property type="project" value="UniProtKB-SubCell"/>
</dbReference>
<dbReference type="PANTHER" id="PTHR46223:SF4">
    <property type="entry name" value="HISTONE-LYSINE N-METHYLTRANSFERASE-RELATED"/>
    <property type="match status" value="1"/>
</dbReference>
<organism evidence="13 14">
    <name type="scientific">Coemansia aciculifera</name>
    <dbReference type="NCBI Taxonomy" id="417176"/>
    <lineage>
        <taxon>Eukaryota</taxon>
        <taxon>Fungi</taxon>
        <taxon>Fungi incertae sedis</taxon>
        <taxon>Zoopagomycota</taxon>
        <taxon>Kickxellomycotina</taxon>
        <taxon>Kickxellomycetes</taxon>
        <taxon>Kickxellales</taxon>
        <taxon>Kickxellaceae</taxon>
        <taxon>Coemansia</taxon>
    </lineage>
</organism>
<keyword evidence="5" id="KW-0949">S-adenosyl-L-methionine</keyword>
<dbReference type="PANTHER" id="PTHR46223">
    <property type="entry name" value="HISTONE-LYSINE N-METHYLTRANSFERASE SUV39H"/>
    <property type="match status" value="1"/>
</dbReference>
<comment type="caution">
    <text evidence="13">The sequence shown here is derived from an EMBL/GenBank/DDBJ whole genome shotgun (WGS) entry which is preliminary data.</text>
</comment>
<keyword evidence="3" id="KW-0489">Methyltransferase</keyword>
<dbReference type="Gene3D" id="2.40.50.40">
    <property type="match status" value="1"/>
</dbReference>
<keyword evidence="2" id="KW-0158">Chromosome</keyword>
<dbReference type="Proteomes" id="UP001140074">
    <property type="component" value="Unassembled WGS sequence"/>
</dbReference>
<evidence type="ECO:0000256" key="6">
    <source>
        <dbReference type="ARBA" id="ARBA00022723"/>
    </source>
</evidence>
<evidence type="ECO:0000259" key="12">
    <source>
        <dbReference type="PROSITE" id="PS50868"/>
    </source>
</evidence>
<dbReference type="EMBL" id="JANBUY010000036">
    <property type="protein sequence ID" value="KAJ2866510.1"/>
    <property type="molecule type" value="Genomic_DNA"/>
</dbReference>
<evidence type="ECO:0000256" key="2">
    <source>
        <dbReference type="ARBA" id="ARBA00022454"/>
    </source>
</evidence>
<dbReference type="Gene3D" id="2.170.270.10">
    <property type="entry name" value="SET domain"/>
    <property type="match status" value="1"/>
</dbReference>
<dbReference type="PROSITE" id="PS50867">
    <property type="entry name" value="PRE_SET"/>
    <property type="match status" value="1"/>
</dbReference>
<dbReference type="Pfam" id="PF00385">
    <property type="entry name" value="Chromo"/>
    <property type="match status" value="1"/>
</dbReference>
<dbReference type="PROSITE" id="PS50280">
    <property type="entry name" value="SET"/>
    <property type="match status" value="1"/>
</dbReference>
<feature type="domain" description="Pre-SET" evidence="11">
    <location>
        <begin position="255"/>
        <end position="310"/>
    </location>
</feature>
<dbReference type="Pfam" id="PF00856">
    <property type="entry name" value="SET"/>
    <property type="match status" value="1"/>
</dbReference>
<evidence type="ECO:0000259" key="10">
    <source>
        <dbReference type="PROSITE" id="PS50280"/>
    </source>
</evidence>
<dbReference type="GO" id="GO:0008270">
    <property type="term" value="F:zinc ion binding"/>
    <property type="evidence" value="ECO:0007669"/>
    <property type="project" value="InterPro"/>
</dbReference>
<name>A0A9W8ISH7_9FUNG</name>
<evidence type="ECO:0000256" key="5">
    <source>
        <dbReference type="ARBA" id="ARBA00022691"/>
    </source>
</evidence>
<evidence type="ECO:0000259" key="9">
    <source>
        <dbReference type="PROSITE" id="PS50013"/>
    </source>
</evidence>
<evidence type="ECO:0000256" key="1">
    <source>
        <dbReference type="ARBA" id="ARBA00004286"/>
    </source>
</evidence>
<dbReference type="InterPro" id="IPR001214">
    <property type="entry name" value="SET_dom"/>
</dbReference>
<evidence type="ECO:0000256" key="7">
    <source>
        <dbReference type="ARBA" id="ARBA00022833"/>
    </source>
</evidence>
<gene>
    <name evidence="13" type="ORF">GGH94_001478</name>
</gene>
<dbReference type="GO" id="GO:0032259">
    <property type="term" value="P:methylation"/>
    <property type="evidence" value="ECO:0007669"/>
    <property type="project" value="UniProtKB-KW"/>
</dbReference>
<feature type="compositionally biased region" description="Basic and acidic residues" evidence="8">
    <location>
        <begin position="74"/>
        <end position="90"/>
    </location>
</feature>
<feature type="compositionally biased region" description="Acidic residues" evidence="8">
    <location>
        <begin position="130"/>
        <end position="139"/>
    </location>
</feature>
<dbReference type="InterPro" id="IPR023780">
    <property type="entry name" value="Chromo_domain"/>
</dbReference>
<keyword evidence="14" id="KW-1185">Reference proteome</keyword>
<comment type="subcellular location">
    <subcellularLocation>
        <location evidence="1">Chromosome</location>
    </subcellularLocation>
</comment>
<feature type="domain" description="Post-SET" evidence="12">
    <location>
        <begin position="450"/>
        <end position="466"/>
    </location>
</feature>
<dbReference type="InterPro" id="IPR050973">
    <property type="entry name" value="H3K9_Histone-Lys_N-MTase"/>
</dbReference>
<dbReference type="InterPro" id="IPR016197">
    <property type="entry name" value="Chromo-like_dom_sf"/>
</dbReference>
<dbReference type="InterPro" id="IPR046341">
    <property type="entry name" value="SET_dom_sf"/>
</dbReference>
<feature type="compositionally biased region" description="Low complexity" evidence="8">
    <location>
        <begin position="105"/>
        <end position="120"/>
    </location>
</feature>
<feature type="domain" description="Chromo" evidence="9">
    <location>
        <begin position="146"/>
        <end position="206"/>
    </location>
</feature>
<dbReference type="PROSITE" id="PS50868">
    <property type="entry name" value="POST_SET"/>
    <property type="match status" value="1"/>
</dbReference>
<dbReference type="SMART" id="SM00468">
    <property type="entry name" value="PreSET"/>
    <property type="match status" value="1"/>
</dbReference>
<sequence length="467" mass="52814">MSKFVPFNGKGLFHYNRVDKGYMCSFCTKSFNSFDQYEEHWPKCTGVCTERPFKPFEQPTYPKFPSSFVAPKSAEPKSAKSKPVEPKPVESKPAAVAVASKETKAGGNAPANPKNNNNNKKNNKKALESSDGEIEEDEVATSKSSFEVEAIVGDAMIEGEQYFEIQWRGLGIEHNSFRTKDEMERENPKALAKYMRTLGKSKADVRKFYQLLRDAKGPPISVINTVDEVGCPENFTYINQNIYSDEVPRPCTPMFWCECTNSCREGCECASERNYDNRGMLVSVGKERIVECGPLCKCGDDCINRVVQKGSKAVLELRRYPHKGWGVVTKRLLKRGTFVAEYVGEVITTDEAESRGFKDKPQGLTYMYDLDNEFFASDCSDFSIDAKTHGNISRFFNHSCDPNMNTRSIYIEHRDPRLHRLAIFATRKIKVGEELTIDYSPGAVEGESVKTDPCHCGSKKCRKFMYF</sequence>
<dbReference type="InterPro" id="IPR003616">
    <property type="entry name" value="Post-SET_dom"/>
</dbReference>
<evidence type="ECO:0000313" key="13">
    <source>
        <dbReference type="EMBL" id="KAJ2866510.1"/>
    </source>
</evidence>
<feature type="domain" description="SET" evidence="10">
    <location>
        <begin position="313"/>
        <end position="440"/>
    </location>
</feature>
<dbReference type="SUPFAM" id="SSF82199">
    <property type="entry name" value="SET domain"/>
    <property type="match status" value="1"/>
</dbReference>